<name>A0A4D6E576_9CAUD</name>
<reference evidence="1 2" key="1">
    <citation type="submission" date="2019-03" db="EMBL/GenBank/DDBJ databases">
        <authorList>
            <person name="Fakhre F."/>
            <person name="Gonzalez R.M."/>
            <person name="Howells E.K."/>
            <person name="Otero L.A."/>
            <person name="Pegoraro K.N."/>
            <person name="Robichaux K.C."/>
            <person name="Rodier A."/>
            <person name="Sadowski C.L."/>
            <person name="Carter V.P."/>
            <person name="Gray A.D."/>
            <person name="Klein G.C."/>
            <person name="Lebosada C."/>
            <person name="Miklaszewski C.M."/>
            <person name="Sutton S.N."/>
            <person name="Pollenz R.S."/>
            <person name="Garlena R.A."/>
            <person name="Russell D.A."/>
            <person name="Pope W.H."/>
            <person name="Jacobs-Sera D."/>
            <person name="Hatfull G.F."/>
        </authorList>
    </citation>
    <scope>NUCLEOTIDE SEQUENCE [LARGE SCALE GENOMIC DNA]</scope>
</reference>
<evidence type="ECO:0000313" key="1">
    <source>
        <dbReference type="EMBL" id="QBZ73185.1"/>
    </source>
</evidence>
<dbReference type="KEGG" id="vg:77950973"/>
<accession>A0A4D6E576</accession>
<gene>
    <name evidence="1" type="primary">14</name>
    <name evidence="1" type="ORF">SEA_EPICDAB_14</name>
</gene>
<protein>
    <submittedName>
        <fullName evidence="1">Tail assembly chaperone</fullName>
    </submittedName>
</protein>
<dbReference type="GeneID" id="77950973"/>
<proteinExistence type="predicted"/>
<dbReference type="EMBL" id="MK660712">
    <property type="protein sequence ID" value="QBZ73185.1"/>
    <property type="molecule type" value="Genomic_DNA"/>
</dbReference>
<dbReference type="Proteomes" id="UP000297043">
    <property type="component" value="Segment"/>
</dbReference>
<dbReference type="RefSeq" id="YP_010674656.1">
    <property type="nucleotide sequence ID" value="NC_070997.1"/>
</dbReference>
<organism evidence="1 2">
    <name type="scientific">Gordonia phage EricDab</name>
    <dbReference type="NCBI Taxonomy" id="3070616"/>
    <lineage>
        <taxon>Viruses</taxon>
        <taxon>Duplodnaviria</taxon>
        <taxon>Heunggongvirae</taxon>
        <taxon>Uroviricota</taxon>
        <taxon>Caudoviricetes</taxon>
        <taxon>Ericdabvirus</taxon>
        <taxon>Ericdabvirus ericdab</taxon>
    </lineage>
</organism>
<evidence type="ECO:0000313" key="2">
    <source>
        <dbReference type="Proteomes" id="UP000297043"/>
    </source>
</evidence>
<sequence>MSTQIEVTMRDGTTHTVEVINPDRVRWDRTAHRHKWPKFSEVPFWGMTFWAYAAMTRLGLYSDTWEQFSDVDCIDVYGEADDEATELDPTRPTAPLEP</sequence>
<keyword evidence="2" id="KW-1185">Reference proteome</keyword>